<dbReference type="AlphaFoldDB" id="A0AAE9D4Q5"/>
<dbReference type="GO" id="GO:0016020">
    <property type="term" value="C:membrane"/>
    <property type="evidence" value="ECO:0007669"/>
    <property type="project" value="UniProtKB-SubCell"/>
</dbReference>
<evidence type="ECO:0000256" key="3">
    <source>
        <dbReference type="ARBA" id="ARBA00022989"/>
    </source>
</evidence>
<evidence type="ECO:0000256" key="5">
    <source>
        <dbReference type="SAM" id="Phobius"/>
    </source>
</evidence>
<evidence type="ECO:0000256" key="1">
    <source>
        <dbReference type="ARBA" id="ARBA00004370"/>
    </source>
</evidence>
<accession>A0AAE9D4Q5</accession>
<dbReference type="InterPro" id="IPR017452">
    <property type="entry name" value="GPCR_Rhodpsn_7TM"/>
</dbReference>
<dbReference type="SUPFAM" id="SSF81321">
    <property type="entry name" value="Family A G protein-coupled receptor-like"/>
    <property type="match status" value="2"/>
</dbReference>
<keyword evidence="2 5" id="KW-0812">Transmembrane</keyword>
<protein>
    <recommendedName>
        <fullName evidence="6">G-protein coupled receptors family 1 profile domain-containing protein</fullName>
    </recommendedName>
</protein>
<feature type="domain" description="G-protein coupled receptors family 1 profile" evidence="6">
    <location>
        <begin position="21"/>
        <end position="228"/>
    </location>
</feature>
<dbReference type="FunFam" id="1.20.1070.10:FF:000430">
    <property type="entry name" value="Serpentine Receptor, class V"/>
    <property type="match status" value="2"/>
</dbReference>
<sequence length="503" mass="58646">MEPPSWPLYIFYGIEIPSLPLYLMVLICLLQLRCYSKTYKSTFYIILLQHCIADIIIMIFYTATWGLRTKPAIRDFLFEYQEYYIAAALYNSIYYTLYIRCTGIVFLSAHRYLVISAPTSRITSIIQDAATWKIVLVYWAAPTIISLVVLKETKIKYDNVTTLEYVADKEILSDPRAYYYCAAQIANIIYFLFFGAMEPLLWPLHAYYCVSSFSLPLYILVLICLMRLRCCSKMYQTAFYTILLQHCIADIFTMIVYISSWGFRTLPGIKNLYFLYKDYYIPAWTYNSVYYTLYIRCSGIVFLSLHRYLVISAPHSFLTTVAQEASTWKIILAYWTVPTLVSIVVLKDTNITYDSLEIMELRNTLMALIIVALTCFICTASYMAMWAILRRHSASHSKSLQRELHLAFQVLALLCAFFVMFLYYLLQNYFSQTQNSGPVYTMRALYPISNGILSYINPYCVLFLNREFCREFMRTLKCEGVRVMEVKVSTVTTAPIIHRNSRA</sequence>
<feature type="transmembrane region" description="Helical" evidence="5">
    <location>
        <begin position="283"/>
        <end position="305"/>
    </location>
</feature>
<organism evidence="7 8">
    <name type="scientific">Caenorhabditis briggsae</name>
    <dbReference type="NCBI Taxonomy" id="6238"/>
    <lineage>
        <taxon>Eukaryota</taxon>
        <taxon>Metazoa</taxon>
        <taxon>Ecdysozoa</taxon>
        <taxon>Nematoda</taxon>
        <taxon>Chromadorea</taxon>
        <taxon>Rhabditida</taxon>
        <taxon>Rhabditina</taxon>
        <taxon>Rhabditomorpha</taxon>
        <taxon>Rhabditoidea</taxon>
        <taxon>Rhabditidae</taxon>
        <taxon>Peloderinae</taxon>
        <taxon>Caenorhabditis</taxon>
    </lineage>
</organism>
<feature type="transmembrane region" description="Helical" evidence="5">
    <location>
        <begin position="6"/>
        <end position="30"/>
    </location>
</feature>
<dbReference type="PANTHER" id="PTHR24224:SF34">
    <property type="entry name" value="G-PROTEIN COUPLED RECEPTORS FAMILY 1 PROFILE DOMAIN-CONTAINING PROTEIN"/>
    <property type="match status" value="1"/>
</dbReference>
<feature type="transmembrane region" description="Helical" evidence="5">
    <location>
        <begin position="83"/>
        <end position="107"/>
    </location>
</feature>
<feature type="transmembrane region" description="Helical" evidence="5">
    <location>
        <begin position="177"/>
        <end position="193"/>
    </location>
</feature>
<gene>
    <name evidence="7" type="ORF">L3Y34_003830</name>
</gene>
<comment type="subcellular location">
    <subcellularLocation>
        <location evidence="1">Membrane</location>
    </subcellularLocation>
</comment>
<evidence type="ECO:0000313" key="7">
    <source>
        <dbReference type="EMBL" id="ULT94640.1"/>
    </source>
</evidence>
<evidence type="ECO:0000313" key="8">
    <source>
        <dbReference type="Proteomes" id="UP000827892"/>
    </source>
</evidence>
<feature type="transmembrane region" description="Helical" evidence="5">
    <location>
        <begin position="406"/>
        <end position="425"/>
    </location>
</feature>
<keyword evidence="4 5" id="KW-0472">Membrane</keyword>
<dbReference type="PANTHER" id="PTHR24224">
    <property type="entry name" value="CARDIOACCELERATORY PEPTIDE RECEPTOR-RELATED"/>
    <property type="match status" value="1"/>
</dbReference>
<evidence type="ECO:0000259" key="6">
    <source>
        <dbReference type="PROSITE" id="PS50262"/>
    </source>
</evidence>
<evidence type="ECO:0000256" key="2">
    <source>
        <dbReference type="ARBA" id="ARBA00022692"/>
    </source>
</evidence>
<name>A0AAE9D4Q5_CAEBR</name>
<keyword evidence="3 5" id="KW-1133">Transmembrane helix</keyword>
<evidence type="ECO:0000256" key="4">
    <source>
        <dbReference type="ARBA" id="ARBA00023136"/>
    </source>
</evidence>
<dbReference type="EMBL" id="CP090894">
    <property type="protein sequence ID" value="ULT94640.1"/>
    <property type="molecule type" value="Genomic_DNA"/>
</dbReference>
<dbReference type="InterPro" id="IPR019426">
    <property type="entry name" value="7TM_GPCR_serpentine_rcpt_Srv"/>
</dbReference>
<feature type="transmembrane region" description="Helical" evidence="5">
    <location>
        <begin position="365"/>
        <end position="385"/>
    </location>
</feature>
<dbReference type="Proteomes" id="UP000827892">
    <property type="component" value="Chromosome IV"/>
</dbReference>
<dbReference type="InterPro" id="IPR052665">
    <property type="entry name" value="Neuropeptide-GPCR"/>
</dbReference>
<proteinExistence type="predicted"/>
<reference evidence="7 8" key="1">
    <citation type="submission" date="2022-05" db="EMBL/GenBank/DDBJ databases">
        <title>Chromosome-level reference genomes for two strains of Caenorhabditis briggsae: an improved platform for comparative genomics.</title>
        <authorList>
            <person name="Stevens L."/>
            <person name="Andersen E.C."/>
        </authorList>
    </citation>
    <scope>NUCLEOTIDE SEQUENCE [LARGE SCALE GENOMIC DNA]</scope>
    <source>
        <strain evidence="7">QX1410_ONT</strain>
        <tissue evidence="7">Whole-organism</tissue>
    </source>
</reference>
<feature type="transmembrane region" description="Helical" evidence="5">
    <location>
        <begin position="238"/>
        <end position="263"/>
    </location>
</feature>
<dbReference type="Pfam" id="PF10323">
    <property type="entry name" value="7TM_GPCR_Srv"/>
    <property type="match status" value="2"/>
</dbReference>
<dbReference type="Gene3D" id="1.20.1070.10">
    <property type="entry name" value="Rhodopsin 7-helix transmembrane proteins"/>
    <property type="match status" value="2"/>
</dbReference>
<feature type="transmembrane region" description="Helical" evidence="5">
    <location>
        <begin position="42"/>
        <end position="63"/>
    </location>
</feature>
<feature type="transmembrane region" description="Helical" evidence="5">
    <location>
        <begin position="205"/>
        <end position="226"/>
    </location>
</feature>
<dbReference type="PROSITE" id="PS50262">
    <property type="entry name" value="G_PROTEIN_RECEP_F1_2"/>
    <property type="match status" value="1"/>
</dbReference>